<accession>A0A317YH05</accession>
<comment type="caution">
    <text evidence="5">The sequence shown here is derived from an EMBL/GenBank/DDBJ whole genome shotgun (WGS) entry which is preliminary data.</text>
</comment>
<gene>
    <name evidence="5" type="primary">GAUT14_1</name>
    <name evidence="5" type="ORF">Zm00014a_034280</name>
</gene>
<keyword evidence="4" id="KW-0812">Transmembrane</keyword>
<dbReference type="InterPro" id="IPR002495">
    <property type="entry name" value="Glyco_trans_8"/>
</dbReference>
<dbReference type="UniPathway" id="UPA00845"/>
<evidence type="ECO:0000256" key="4">
    <source>
        <dbReference type="RuleBase" id="RU362027"/>
    </source>
</evidence>
<dbReference type="GO" id="GO:0047262">
    <property type="term" value="F:polygalacturonate 4-alpha-galacturonosyltransferase activity"/>
    <property type="evidence" value="ECO:0007669"/>
    <property type="project" value="InterPro"/>
</dbReference>
<dbReference type="ExpressionAtlas" id="A0A317YH05">
    <property type="expression patterns" value="baseline and differential"/>
</dbReference>
<dbReference type="GO" id="GO:0071555">
    <property type="term" value="P:cell wall organization"/>
    <property type="evidence" value="ECO:0007669"/>
    <property type="project" value="UniProtKB-KW"/>
</dbReference>
<evidence type="ECO:0000256" key="3">
    <source>
        <dbReference type="ARBA" id="ARBA00022676"/>
    </source>
</evidence>
<dbReference type="Gene3D" id="3.90.550.10">
    <property type="entry name" value="Spore Coat Polysaccharide Biosynthesis Protein SpsA, Chain A"/>
    <property type="match status" value="1"/>
</dbReference>
<evidence type="ECO:0000313" key="5">
    <source>
        <dbReference type="EMBL" id="PWZ57869.1"/>
    </source>
</evidence>
<name>A0A317YH05_MAIZE</name>
<protein>
    <recommendedName>
        <fullName evidence="4">Hexosyltransferase</fullName>
        <ecNumber evidence="4">2.4.1.-</ecNumber>
    </recommendedName>
</protein>
<dbReference type="PANTHER" id="PTHR32116">
    <property type="entry name" value="GALACTURONOSYLTRANSFERASE 4-RELATED"/>
    <property type="match status" value="1"/>
</dbReference>
<reference evidence="5" key="1">
    <citation type="journal article" date="2018" name="Nat. Genet.">
        <title>Extensive intraspecific gene order and gene structural variations between Mo17 and other maize genomes.</title>
        <authorList>
            <person name="Sun S."/>
            <person name="Zhou Y."/>
            <person name="Chen J."/>
            <person name="Shi J."/>
            <person name="Zhao H."/>
            <person name="Zhao H."/>
            <person name="Song W."/>
            <person name="Zhang M."/>
            <person name="Cui Y."/>
            <person name="Dong X."/>
            <person name="Liu H."/>
            <person name="Ma X."/>
            <person name="Jiao Y."/>
            <person name="Wang B."/>
            <person name="Wei X."/>
            <person name="Stein J.C."/>
            <person name="Glaubitz J.C."/>
            <person name="Lu F."/>
            <person name="Yu G."/>
            <person name="Liang C."/>
            <person name="Fengler K."/>
            <person name="Li B."/>
            <person name="Rafalski A."/>
            <person name="Schnable P.S."/>
            <person name="Ware D.H."/>
            <person name="Buckler E.S."/>
            <person name="Lai J."/>
        </authorList>
    </citation>
    <scope>NUCLEOTIDE SEQUENCE [LARGE SCALE GENOMIC DNA]</scope>
    <source>
        <tissue evidence="5">Seedling</tissue>
    </source>
</reference>
<keyword evidence="4" id="KW-0472">Membrane</keyword>
<dbReference type="GO" id="GO:0045489">
    <property type="term" value="P:pectin biosynthetic process"/>
    <property type="evidence" value="ECO:0007669"/>
    <property type="project" value="UniProtKB-UniPathway"/>
</dbReference>
<organism evidence="5">
    <name type="scientific">Zea mays</name>
    <name type="common">Maize</name>
    <dbReference type="NCBI Taxonomy" id="4577"/>
    <lineage>
        <taxon>Eukaryota</taxon>
        <taxon>Viridiplantae</taxon>
        <taxon>Streptophyta</taxon>
        <taxon>Embryophyta</taxon>
        <taxon>Tracheophyta</taxon>
        <taxon>Spermatophyta</taxon>
        <taxon>Magnoliopsida</taxon>
        <taxon>Liliopsida</taxon>
        <taxon>Poales</taxon>
        <taxon>Poaceae</taxon>
        <taxon>PACMAD clade</taxon>
        <taxon>Panicoideae</taxon>
        <taxon>Andropogonodae</taxon>
        <taxon>Andropogoneae</taxon>
        <taxon>Tripsacinae</taxon>
        <taxon>Zea</taxon>
    </lineage>
</organism>
<keyword evidence="4" id="KW-1133">Transmembrane helix</keyword>
<proteinExistence type="inferred from homology"/>
<dbReference type="EC" id="2.4.1.-" evidence="4"/>
<keyword evidence="4" id="KW-0961">Cell wall biogenesis/degradation</keyword>
<dbReference type="Proteomes" id="UP000251960">
    <property type="component" value="Chromosome 1"/>
</dbReference>
<keyword evidence="5" id="KW-0808">Transferase</keyword>
<dbReference type="SUPFAM" id="SSF53448">
    <property type="entry name" value="Nucleotide-diphospho-sugar transferases"/>
    <property type="match status" value="1"/>
</dbReference>
<dbReference type="EMBL" id="NCVQ01000001">
    <property type="protein sequence ID" value="PWZ57869.1"/>
    <property type="molecule type" value="Genomic_DNA"/>
</dbReference>
<dbReference type="InterPro" id="IPR029993">
    <property type="entry name" value="GAUT"/>
</dbReference>
<dbReference type="InterPro" id="IPR029044">
    <property type="entry name" value="Nucleotide-diphossugar_trans"/>
</dbReference>
<comment type="similarity">
    <text evidence="2 4">Belongs to the glycosyltransferase 8 family.</text>
</comment>
<comment type="pathway">
    <text evidence="1 4">Glycan metabolism; pectin biosynthesis.</text>
</comment>
<comment type="subcellular location">
    <subcellularLocation>
        <location evidence="4">Golgi apparatus membrane</location>
        <topology evidence="4">Single-pass type II membrane protein</topology>
    </subcellularLocation>
</comment>
<dbReference type="AlphaFoldDB" id="A0A317YH05"/>
<evidence type="ECO:0000256" key="2">
    <source>
        <dbReference type="ARBA" id="ARBA00006351"/>
    </source>
</evidence>
<evidence type="ECO:0000256" key="1">
    <source>
        <dbReference type="ARBA" id="ARBA00004877"/>
    </source>
</evidence>
<keyword evidence="4" id="KW-0333">Golgi apparatus</keyword>
<feature type="transmembrane region" description="Helical" evidence="4">
    <location>
        <begin position="33"/>
        <end position="59"/>
    </location>
</feature>
<dbReference type="Pfam" id="PF01501">
    <property type="entry name" value="Glyco_transf_8"/>
    <property type="match status" value="1"/>
</dbReference>
<dbReference type="GO" id="GO:0000139">
    <property type="term" value="C:Golgi membrane"/>
    <property type="evidence" value="ECO:0007669"/>
    <property type="project" value="UniProtKB-SubCell"/>
</dbReference>
<dbReference type="PANTHER" id="PTHR32116:SF71">
    <property type="entry name" value="HEXOSYLTRANSFERASE"/>
    <property type="match status" value="1"/>
</dbReference>
<keyword evidence="3 4" id="KW-0328">Glycosyltransferase</keyword>
<sequence length="344" mass="39536">MQIRLSPSMRSITISTSHGLLDLMRFKVAARHFSYRTVFHTVLILAFLLPFVFILTAVMTLEGFNKCSSLDCLGRRLGPRLLGRGNDGSMRLVRDLYVMLDEVNSEEAPLNLKVPETFDEFIWDMKNNDYDLRSFAFKLKATCPTNVCPFTSMVYEMESMDKELRSSSPAIVEVKGVHQFDWFTKENVPVLEAIETQRTARDRYHGSHRPRTSASDSPRVFAAKLQAGSPTYTNVLNHIRIYLPENLKSNFTLWRLGTLPPGLIAFKGHVHPIDPSWHLLGLGYQEKTDVSSVEQAAVIHYNGQSKPWLEIGFKHLQPFWTKYVNYSNEFIRNCHIMEPQFRLS</sequence>